<evidence type="ECO:0000256" key="1">
    <source>
        <dbReference type="ARBA" id="ARBA00007189"/>
    </source>
</evidence>
<dbReference type="RefSeq" id="WP_354442510.1">
    <property type="nucleotide sequence ID" value="NZ_JBEPSH010000003.1"/>
</dbReference>
<keyword evidence="3" id="KW-1185">Reference proteome</keyword>
<comment type="similarity">
    <text evidence="1">Belongs to the UPF0751 family.</text>
</comment>
<protein>
    <recommendedName>
        <fullName evidence="4">DUF2325 domain-containing protein</fullName>
    </recommendedName>
</protein>
<accession>A0ABV2Q5X0</accession>
<sequence length="213" mass="23384">MPTSQAPETPSVNAVLLRMWNKLRSKYVVPCPEDGDGGLTLEHGILLRHYGNLQRRCSEQVHAQANELERLRGEIAHLRTLLSESDRALATERAEKSKLLNTKNGLEHRGDAPRAGLDSIFPTASTQEPGIASAASYLDAEWIEHSLRTADLVICQAACVSHSDFWRVEDHCKRTGKTCVLVEQPGALQILRIHPGAQTEKLAADSFSGKATS</sequence>
<comment type="caution">
    <text evidence="2">The sequence shown here is derived from an EMBL/GenBank/DDBJ whole genome shotgun (WGS) entry which is preliminary data.</text>
</comment>
<proteinExistence type="inferred from homology"/>
<evidence type="ECO:0000313" key="2">
    <source>
        <dbReference type="EMBL" id="MET4576426.1"/>
    </source>
</evidence>
<gene>
    <name evidence="2" type="ORF">ABIE13_001535</name>
</gene>
<dbReference type="Proteomes" id="UP001549320">
    <property type="component" value="Unassembled WGS sequence"/>
</dbReference>
<organism evidence="2 3">
    <name type="scientific">Ottowia thiooxydans</name>
    <dbReference type="NCBI Taxonomy" id="219182"/>
    <lineage>
        <taxon>Bacteria</taxon>
        <taxon>Pseudomonadati</taxon>
        <taxon>Pseudomonadota</taxon>
        <taxon>Betaproteobacteria</taxon>
        <taxon>Burkholderiales</taxon>
        <taxon>Comamonadaceae</taxon>
        <taxon>Ottowia</taxon>
    </lineage>
</organism>
<dbReference type="EMBL" id="JBEPSH010000003">
    <property type="protein sequence ID" value="MET4576426.1"/>
    <property type="molecule type" value="Genomic_DNA"/>
</dbReference>
<dbReference type="InterPro" id="IPR016772">
    <property type="entry name" value="UCP020408"/>
</dbReference>
<evidence type="ECO:0000313" key="3">
    <source>
        <dbReference type="Proteomes" id="UP001549320"/>
    </source>
</evidence>
<evidence type="ECO:0008006" key="4">
    <source>
        <dbReference type="Google" id="ProtNLM"/>
    </source>
</evidence>
<dbReference type="Pfam" id="PF10087">
    <property type="entry name" value="DUF2325"/>
    <property type="match status" value="1"/>
</dbReference>
<reference evidence="2 3" key="1">
    <citation type="submission" date="2024-06" db="EMBL/GenBank/DDBJ databases">
        <title>Sorghum-associated microbial communities from plants grown in Nebraska, USA.</title>
        <authorList>
            <person name="Schachtman D."/>
        </authorList>
    </citation>
    <scope>NUCLEOTIDE SEQUENCE [LARGE SCALE GENOMIC DNA]</scope>
    <source>
        <strain evidence="2 3">2709</strain>
    </source>
</reference>
<name>A0ABV2Q5X0_9BURK</name>